<keyword evidence="2" id="KW-0732">Signal</keyword>
<dbReference type="PROSITE" id="PS50978">
    <property type="entry name" value="NEAT"/>
    <property type="match status" value="1"/>
</dbReference>
<proteinExistence type="predicted"/>
<evidence type="ECO:0000256" key="1">
    <source>
        <dbReference type="ARBA" id="ARBA00004196"/>
    </source>
</evidence>
<dbReference type="Pfam" id="PF07554">
    <property type="entry name" value="FIVAR"/>
    <property type="match status" value="6"/>
</dbReference>
<dbReference type="InterPro" id="IPR037250">
    <property type="entry name" value="NEAT_dom_sf"/>
</dbReference>
<dbReference type="eggNOG" id="COG1196">
    <property type="taxonomic scope" value="Bacteria"/>
</dbReference>
<reference evidence="5 6" key="2">
    <citation type="submission" date="2009-02" db="EMBL/GenBank/DDBJ databases">
        <title>Draft genome sequence of Clostridium methylpentosum (DSM 5476).</title>
        <authorList>
            <person name="Sudarsanam P."/>
            <person name="Ley R."/>
            <person name="Guruge J."/>
            <person name="Turnbaugh P.J."/>
            <person name="Mahowald M."/>
            <person name="Liep D."/>
            <person name="Gordon J."/>
        </authorList>
    </citation>
    <scope>NUCLEOTIDE SEQUENCE [LARGE SCALE GENOMIC DNA]</scope>
    <source>
        <strain evidence="5 6">DSM 5476</strain>
    </source>
</reference>
<dbReference type="Gene3D" id="2.60.40.1850">
    <property type="match status" value="3"/>
</dbReference>
<evidence type="ECO:0000313" key="5">
    <source>
        <dbReference type="EMBL" id="EEG30543.1"/>
    </source>
</evidence>
<feature type="region of interest" description="Disordered" evidence="3">
    <location>
        <begin position="1406"/>
        <end position="1428"/>
    </location>
</feature>
<evidence type="ECO:0000256" key="2">
    <source>
        <dbReference type="ARBA" id="ARBA00022729"/>
    </source>
</evidence>
<dbReference type="eggNOG" id="COG4886">
    <property type="taxonomic scope" value="Bacteria"/>
</dbReference>
<dbReference type="eggNOG" id="COG1409">
    <property type="taxonomic scope" value="Bacteria"/>
</dbReference>
<dbReference type="Gene3D" id="1.20.1270.90">
    <property type="entry name" value="AF1782-like"/>
    <property type="match status" value="6"/>
</dbReference>
<comment type="subcellular location">
    <subcellularLocation>
        <location evidence="1">Cell envelope</location>
    </subcellularLocation>
</comment>
<evidence type="ECO:0000313" key="6">
    <source>
        <dbReference type="Proteomes" id="UP000003340"/>
    </source>
</evidence>
<dbReference type="EMBL" id="ACEC01000061">
    <property type="protein sequence ID" value="EEG30543.1"/>
    <property type="molecule type" value="Genomic_DNA"/>
</dbReference>
<dbReference type="Pfam" id="PF05031">
    <property type="entry name" value="NEAT"/>
    <property type="match status" value="1"/>
</dbReference>
<name>C0EDF7_9FIRM</name>
<gene>
    <name evidence="5" type="ORF">CLOSTMETH_01884</name>
</gene>
<keyword evidence="6" id="KW-1185">Reference proteome</keyword>
<dbReference type="STRING" id="537013.CLOSTMETH_01884"/>
<dbReference type="HOGENOM" id="CLU_244598_0_0_9"/>
<dbReference type="GO" id="GO:0030313">
    <property type="term" value="C:cell envelope"/>
    <property type="evidence" value="ECO:0007669"/>
    <property type="project" value="UniProtKB-SubCell"/>
</dbReference>
<evidence type="ECO:0000256" key="3">
    <source>
        <dbReference type="SAM" id="MobiDB-lite"/>
    </source>
</evidence>
<sequence>MLTSALSFQAFADPLDGADSDVLSQALAVARSNYSEASYLALQDAITAGDAEGIAQAIDGLKDADARQRLEDLVTLVKEKNIGRSYDPTADDQSIVTDESLKALDQEVKSAESLLAQDGATDYQLNQAYTALDTRLLNLTRLSQAKLEAKLSEVKAMSSEGHDAAGWQVLQDQIATAEAVAADSETSTFRQEQQVRMLDCAVASLQLYDLINTAVAIEQGDYSSATYTSLQDAIRVAKSNVSYSEQSTADKILSYVEKLQAAIDALSTENPVDKSALTDKIAEAKAIAADGYTANSFAYLTQIIELSEAVASDPDKSLTSSEVSKQTTMLKNAVSSLKTPDFEVNCDALFERVLEALPIEQGEYTDSTYKVLKTAITNAQSKLADAKLTQEKADAALEQLDNGIAGLMTLPQKLVADYEQAKAFQKGSYSDLAYSVLQTAANNAEAVVREIQAGATPSQEEIEYHSTCLANCLSTAMLNNRTNYSNYQAQFDALDASDYSATSYEALQVLLQKIRTVLENPETTSSSSYEEESTMALSTAIYRLKTFFSENGYLAKATHLSDGTYQVNVNIQNADSPENVSMADSVLNHTAVVNIEGDKMTVYVSVNTLDFGGMGLMFGNLKHLYYFNSLKDFYPSVHSCDGEADILFTRSSLSTDTITGAEGFQSYVTAPDLFRATLPYSDSGDVYVQVNVDMMEGLGMSLREGILRFDLANAVPTIFNVDLKVALANATQLSRDNYTPASFTTLQQEITKAQAIYASDASTQEQIDAATAALNDSISSLQEIADKTALNSKLVEAKAIQQGDYTSDSYAELQRVIALSDAVAANLNATAQQVSEAIASLDAAIAGLKTNQNQSTLPNGTYTLPVKLSKLNGDTSMAAGAVKETALLQVKDGKETLTLTFQPMELASFGSTGHLLNGRVFPTFEDYNAYLKDYSNYENYTTAGVVESSYTDLVFGSTTGETMQYPEKVSIPVPTGETYNGKDGFLLFVIVDAMKVFNPGSAVPGAAEVLVKLDYDNAEPVQQPTVDKTALNEALSEALGYHPEDYTVESFTNLQSAIAAAQVVADSDDATQDAVDAQVAALRQAIDALVKAEQPPVVVDKSALNAKLAEIKELDSSQYTEESWNALQSAVAAAQAVAGDPDATQDQVDAQVKALQTAVKSLVEAEQPIVVDKSVLAAKLAEISGLTASDYTAESWAGLQAAVTAAKQVAGDPDATQEQVNAQVTALETVIANLVEQTETPLDKDNLADGIYSVNIEMIKTNRTEYSMANNAVNHTLKLEVKDGGYTATLDFKGLAIYNQFGYLSKLSYYDKGFTYDKYGNPIGTLQEATVLSHQKDENGDLIVDQYNTVDTPYPDQVSFPLVNKASYEGDYVPLQVVVPIMEAIAAGNGTQNVLMKIDWSSLQKAKEEDFEPEKPEEQSPAVDLTDSATGINVSADKGVFPEGVTLSVSQITAGADYTQAAALLQEIGKKFNLYDVAVLSSDGASVQPNGKAQISFPIPSGTDGSLLAVYRINDDGTKTLVSGKVTNGSYVVTVNQFGRFAVVEKGSAVSGTGNAGQTTGTPKTGDTLPIASMVAVALTAGAVLLSRKKKGQ</sequence>
<dbReference type="Proteomes" id="UP000003340">
    <property type="component" value="Unassembled WGS sequence"/>
</dbReference>
<organism evidence="5 6">
    <name type="scientific">[Clostridium] methylpentosum DSM 5476</name>
    <dbReference type="NCBI Taxonomy" id="537013"/>
    <lineage>
        <taxon>Bacteria</taxon>
        <taxon>Bacillati</taxon>
        <taxon>Bacillota</taxon>
        <taxon>Clostridia</taxon>
        <taxon>Eubacteriales</taxon>
        <taxon>Oscillospiraceae</taxon>
        <taxon>Oscillospiraceae incertae sedis</taxon>
    </lineage>
</organism>
<dbReference type="Gene3D" id="1.20.1270.70">
    <property type="entry name" value="Designed single chain three-helix bundle"/>
    <property type="match status" value="1"/>
</dbReference>
<protein>
    <submittedName>
        <fullName evidence="5">Iron transport-associated domain protein</fullName>
    </submittedName>
</protein>
<comment type="caution">
    <text evidence="5">The sequence shown here is derived from an EMBL/GenBank/DDBJ whole genome shotgun (WGS) entry which is preliminary data.</text>
</comment>
<feature type="compositionally biased region" description="Basic and acidic residues" evidence="3">
    <location>
        <begin position="1406"/>
        <end position="1418"/>
    </location>
</feature>
<dbReference type="CDD" id="cd06920">
    <property type="entry name" value="NEAT"/>
    <property type="match status" value="2"/>
</dbReference>
<dbReference type="SUPFAM" id="SSF158911">
    <property type="entry name" value="NEAT domain-like"/>
    <property type="match status" value="3"/>
</dbReference>
<feature type="domain" description="NEAT" evidence="4">
    <location>
        <begin position="1247"/>
        <end position="1406"/>
    </location>
</feature>
<accession>C0EDF7</accession>
<evidence type="ECO:0000259" key="4">
    <source>
        <dbReference type="PROSITE" id="PS50978"/>
    </source>
</evidence>
<reference evidence="5 6" key="1">
    <citation type="submission" date="2009-01" db="EMBL/GenBank/DDBJ databases">
        <authorList>
            <person name="Fulton L."/>
            <person name="Clifton S."/>
            <person name="Fulton B."/>
            <person name="Xu J."/>
            <person name="Minx P."/>
            <person name="Pepin K.H."/>
            <person name="Johnson M."/>
            <person name="Bhonagiri V."/>
            <person name="Nash W.E."/>
            <person name="Mardis E.R."/>
            <person name="Wilson R.K."/>
        </authorList>
    </citation>
    <scope>NUCLEOTIDE SEQUENCE [LARGE SCALE GENOMIC DNA]</scope>
    <source>
        <strain evidence="5 6">DSM 5476</strain>
    </source>
</reference>
<dbReference type="SMART" id="SM00725">
    <property type="entry name" value="NEAT"/>
    <property type="match status" value="2"/>
</dbReference>
<dbReference type="InterPro" id="IPR006635">
    <property type="entry name" value="NEAT_dom"/>
</dbReference>